<keyword evidence="6" id="KW-1185">Reference proteome</keyword>
<evidence type="ECO:0000259" key="4">
    <source>
        <dbReference type="PROSITE" id="PS50102"/>
    </source>
</evidence>
<evidence type="ECO:0000256" key="3">
    <source>
        <dbReference type="SAM" id="MobiDB-lite"/>
    </source>
</evidence>
<dbReference type="EMBL" id="LT550334">
    <property type="protein sequence ID" value="SAL95475.1"/>
    <property type="molecule type" value="Genomic_DNA"/>
</dbReference>
<sequence>MLCLFFQRTCINEIFGQAPVADDDRAKAEKRAEKLKAKEAKAADKEEQRKINRENREKKKKLKDKNKKRKRGEEVSDDEEPVEEPKKPKKEEEHGVWVGNLAFATSQEGLQKYFEDCGEITRIKCPKGEGRQKQNKGFAYVMFKDPEAMEKAIAKSEQKLDGRPLLIKGAKNFERKDGIPKPTKESVRQKNPPCPTLFIGNLSFAATKESLQELFSWAGDIRSVRLGTFEDSGKCKGFGYVDYATVESATKAIRAPDKHTLDDRKLRVEFASEEAHRRSMPWMIRREKADQRASDEPSTTPSTTTDTAESAPPSQEHSTPTSDNQYYQQQREERRSRKEFTPREKKHQPQGRVKPGEALSQAQRQKPSVQEFKGTKITFD</sequence>
<reference evidence="5" key="1">
    <citation type="submission" date="2016-04" db="EMBL/GenBank/DDBJ databases">
        <authorList>
            <person name="Evans L.H."/>
            <person name="Alamgir A."/>
            <person name="Owens N."/>
            <person name="Weber N.D."/>
            <person name="Virtaneva K."/>
            <person name="Barbian K."/>
            <person name="Babar A."/>
            <person name="Rosenke K."/>
        </authorList>
    </citation>
    <scope>NUCLEOTIDE SEQUENCE [LARGE SCALE GENOMIC DNA]</scope>
    <source>
        <strain evidence="5">CBS 101.48</strain>
    </source>
</reference>
<dbReference type="PANTHER" id="PTHR23236:SF95">
    <property type="entry name" value="NUCLEOLAR PROTEIN 13"/>
    <property type="match status" value="1"/>
</dbReference>
<dbReference type="InterPro" id="IPR035979">
    <property type="entry name" value="RBD_domain_sf"/>
</dbReference>
<dbReference type="STRING" id="4829.A0A163IUU6"/>
<name>A0A163IUU6_ABSGL</name>
<evidence type="ECO:0000256" key="2">
    <source>
        <dbReference type="PROSITE-ProRule" id="PRU00176"/>
    </source>
</evidence>
<evidence type="ECO:0000256" key="1">
    <source>
        <dbReference type="ARBA" id="ARBA00022884"/>
    </source>
</evidence>
<dbReference type="OMA" id="RVWVNQL"/>
<feature type="domain" description="RRM" evidence="4">
    <location>
        <begin position="195"/>
        <end position="273"/>
    </location>
</feature>
<feature type="compositionally biased region" description="Basic and acidic residues" evidence="3">
    <location>
        <begin position="83"/>
        <end position="94"/>
    </location>
</feature>
<dbReference type="GO" id="GO:0003723">
    <property type="term" value="F:RNA binding"/>
    <property type="evidence" value="ECO:0007669"/>
    <property type="project" value="UniProtKB-UniRule"/>
</dbReference>
<feature type="compositionally biased region" description="Polar residues" evidence="3">
    <location>
        <begin position="315"/>
        <end position="324"/>
    </location>
</feature>
<accession>A0A163IUU6</accession>
<dbReference type="InParanoid" id="A0A163IUU6"/>
<feature type="region of interest" description="Disordered" evidence="3">
    <location>
        <begin position="272"/>
        <end position="380"/>
    </location>
</feature>
<dbReference type="OrthoDB" id="439808at2759"/>
<dbReference type="SMART" id="SM00360">
    <property type="entry name" value="RRM"/>
    <property type="match status" value="2"/>
</dbReference>
<feature type="compositionally biased region" description="Basic and acidic residues" evidence="3">
    <location>
        <begin position="284"/>
        <end position="295"/>
    </location>
</feature>
<organism evidence="5">
    <name type="scientific">Absidia glauca</name>
    <name type="common">Pin mould</name>
    <dbReference type="NCBI Taxonomy" id="4829"/>
    <lineage>
        <taxon>Eukaryota</taxon>
        <taxon>Fungi</taxon>
        <taxon>Fungi incertae sedis</taxon>
        <taxon>Mucoromycota</taxon>
        <taxon>Mucoromycotina</taxon>
        <taxon>Mucoromycetes</taxon>
        <taxon>Mucorales</taxon>
        <taxon>Cunninghamellaceae</taxon>
        <taxon>Absidia</taxon>
    </lineage>
</organism>
<gene>
    <name evidence="5" type="primary">ABSGL_00804.1 scaffold 958</name>
</gene>
<dbReference type="FunCoup" id="A0A163IUU6">
    <property type="interactions" value="473"/>
</dbReference>
<protein>
    <recommendedName>
        <fullName evidence="4">RRM domain-containing protein</fullName>
    </recommendedName>
</protein>
<dbReference type="Pfam" id="PF00076">
    <property type="entry name" value="RRM_1"/>
    <property type="match status" value="2"/>
</dbReference>
<keyword evidence="1 2" id="KW-0694">RNA-binding</keyword>
<dbReference type="Proteomes" id="UP000078561">
    <property type="component" value="Unassembled WGS sequence"/>
</dbReference>
<proteinExistence type="predicted"/>
<dbReference type="PANTHER" id="PTHR23236">
    <property type="entry name" value="EUKARYOTIC TRANSLATION INITIATION FACTOR 4B/4H"/>
    <property type="match status" value="1"/>
</dbReference>
<evidence type="ECO:0000313" key="6">
    <source>
        <dbReference type="Proteomes" id="UP000078561"/>
    </source>
</evidence>
<feature type="compositionally biased region" description="Basic residues" evidence="3">
    <location>
        <begin position="58"/>
        <end position="70"/>
    </location>
</feature>
<dbReference type="AlphaFoldDB" id="A0A163IUU6"/>
<dbReference type="SUPFAM" id="SSF54928">
    <property type="entry name" value="RNA-binding domain, RBD"/>
    <property type="match status" value="2"/>
</dbReference>
<dbReference type="InterPro" id="IPR000504">
    <property type="entry name" value="RRM_dom"/>
</dbReference>
<feature type="region of interest" description="Disordered" evidence="3">
    <location>
        <begin position="19"/>
        <end position="94"/>
    </location>
</feature>
<dbReference type="Gene3D" id="3.30.70.330">
    <property type="match status" value="2"/>
</dbReference>
<feature type="compositionally biased region" description="Basic and acidic residues" evidence="3">
    <location>
        <begin position="22"/>
        <end position="57"/>
    </location>
</feature>
<dbReference type="PROSITE" id="PS50102">
    <property type="entry name" value="RRM"/>
    <property type="match status" value="2"/>
</dbReference>
<feature type="compositionally biased region" description="Basic and acidic residues" evidence="3">
    <location>
        <begin position="330"/>
        <end position="343"/>
    </location>
</feature>
<feature type="compositionally biased region" description="Low complexity" evidence="3">
    <location>
        <begin position="296"/>
        <end position="314"/>
    </location>
</feature>
<evidence type="ECO:0000313" key="5">
    <source>
        <dbReference type="EMBL" id="SAL95475.1"/>
    </source>
</evidence>
<feature type="domain" description="RRM" evidence="4">
    <location>
        <begin position="94"/>
        <end position="172"/>
    </location>
</feature>
<dbReference type="InterPro" id="IPR012677">
    <property type="entry name" value="Nucleotide-bd_a/b_plait_sf"/>
</dbReference>